<dbReference type="Pfam" id="PF00595">
    <property type="entry name" value="PDZ"/>
    <property type="match status" value="1"/>
</dbReference>
<organism evidence="5 6">
    <name type="scientific">Paragonimus westermani</name>
    <dbReference type="NCBI Taxonomy" id="34504"/>
    <lineage>
        <taxon>Eukaryota</taxon>
        <taxon>Metazoa</taxon>
        <taxon>Spiralia</taxon>
        <taxon>Lophotrochozoa</taxon>
        <taxon>Platyhelminthes</taxon>
        <taxon>Trematoda</taxon>
        <taxon>Digenea</taxon>
        <taxon>Plagiorchiida</taxon>
        <taxon>Troglotremata</taxon>
        <taxon>Troglotrematidae</taxon>
        <taxon>Paragonimus</taxon>
    </lineage>
</organism>
<dbReference type="Gene3D" id="2.30.42.10">
    <property type="match status" value="1"/>
</dbReference>
<dbReference type="Proteomes" id="UP000699462">
    <property type="component" value="Unassembled WGS sequence"/>
</dbReference>
<dbReference type="GO" id="GO:0097120">
    <property type="term" value="P:receptor localization to synapse"/>
    <property type="evidence" value="ECO:0007669"/>
    <property type="project" value="TreeGrafter"/>
</dbReference>
<dbReference type="GO" id="GO:0043113">
    <property type="term" value="P:receptor clustering"/>
    <property type="evidence" value="ECO:0007669"/>
    <property type="project" value="TreeGrafter"/>
</dbReference>
<dbReference type="PANTHER" id="PTHR23119">
    <property type="entry name" value="DISCS LARGE"/>
    <property type="match status" value="1"/>
</dbReference>
<dbReference type="GO" id="GO:0098609">
    <property type="term" value="P:cell-cell adhesion"/>
    <property type="evidence" value="ECO:0007669"/>
    <property type="project" value="TreeGrafter"/>
</dbReference>
<dbReference type="SMART" id="SM00228">
    <property type="entry name" value="PDZ"/>
    <property type="match status" value="1"/>
</dbReference>
<evidence type="ECO:0000313" key="5">
    <source>
        <dbReference type="EMBL" id="KAF8560584.1"/>
    </source>
</evidence>
<keyword evidence="6" id="KW-1185">Reference proteome</keyword>
<dbReference type="PROSITE" id="PS50106">
    <property type="entry name" value="PDZ"/>
    <property type="match status" value="1"/>
</dbReference>
<dbReference type="SUPFAM" id="SSF50156">
    <property type="entry name" value="PDZ domain-like"/>
    <property type="match status" value="1"/>
</dbReference>
<dbReference type="AlphaFoldDB" id="A0A8T0D0S8"/>
<dbReference type="InterPro" id="IPR050614">
    <property type="entry name" value="Synaptic_Scaffolding_LAP-MAGUK"/>
</dbReference>
<dbReference type="GO" id="GO:0030054">
    <property type="term" value="C:cell junction"/>
    <property type="evidence" value="ECO:0007669"/>
    <property type="project" value="TreeGrafter"/>
</dbReference>
<dbReference type="GO" id="GO:0019901">
    <property type="term" value="F:protein kinase binding"/>
    <property type="evidence" value="ECO:0007669"/>
    <property type="project" value="TreeGrafter"/>
</dbReference>
<name>A0A8T0D0S8_9TREM</name>
<feature type="domain" description="PDZ" evidence="4">
    <location>
        <begin position="127"/>
        <end position="167"/>
    </location>
</feature>
<dbReference type="GO" id="GO:0016323">
    <property type="term" value="C:basolateral plasma membrane"/>
    <property type="evidence" value="ECO:0007669"/>
    <property type="project" value="TreeGrafter"/>
</dbReference>
<protein>
    <recommendedName>
        <fullName evidence="4">PDZ domain-containing protein</fullName>
    </recommendedName>
</protein>
<dbReference type="PANTHER" id="PTHR23119:SF51">
    <property type="entry name" value="DISKS LARGE 1 TUMOR SUPPRESSOR PROTEIN"/>
    <property type="match status" value="1"/>
</dbReference>
<evidence type="ECO:0000313" key="6">
    <source>
        <dbReference type="Proteomes" id="UP000699462"/>
    </source>
</evidence>
<dbReference type="InterPro" id="IPR036034">
    <property type="entry name" value="PDZ_sf"/>
</dbReference>
<dbReference type="GO" id="GO:0045197">
    <property type="term" value="P:establishment or maintenance of epithelial cell apical/basal polarity"/>
    <property type="evidence" value="ECO:0007669"/>
    <property type="project" value="TreeGrafter"/>
</dbReference>
<dbReference type="OrthoDB" id="6266160at2759"/>
<reference evidence="5 6" key="1">
    <citation type="submission" date="2019-07" db="EMBL/GenBank/DDBJ databases">
        <title>Annotation for the trematode Paragonimus westermani.</title>
        <authorList>
            <person name="Choi Y.-J."/>
        </authorList>
    </citation>
    <scope>NUCLEOTIDE SEQUENCE [LARGE SCALE GENOMIC DNA]</scope>
    <source>
        <strain evidence="5">180907_Pwestermani</strain>
    </source>
</reference>
<evidence type="ECO:0000259" key="4">
    <source>
        <dbReference type="PROSITE" id="PS50106"/>
    </source>
</evidence>
<comment type="subcellular location">
    <subcellularLocation>
        <location evidence="1">Membrane</location>
    </subcellularLocation>
</comment>
<accession>A0A8T0D0S8</accession>
<dbReference type="InterPro" id="IPR001478">
    <property type="entry name" value="PDZ"/>
</dbReference>
<evidence type="ECO:0000256" key="3">
    <source>
        <dbReference type="SAM" id="MobiDB-lite"/>
    </source>
</evidence>
<gene>
    <name evidence="5" type="ORF">P879_09681</name>
</gene>
<feature type="compositionally biased region" description="Polar residues" evidence="3">
    <location>
        <begin position="309"/>
        <end position="331"/>
    </location>
</feature>
<evidence type="ECO:0000256" key="1">
    <source>
        <dbReference type="ARBA" id="ARBA00004370"/>
    </source>
</evidence>
<comment type="caution">
    <text evidence="5">The sequence shown here is derived from an EMBL/GenBank/DDBJ whole genome shotgun (WGS) entry which is preliminary data.</text>
</comment>
<keyword evidence="2" id="KW-0472">Membrane</keyword>
<dbReference type="CDD" id="cd00136">
    <property type="entry name" value="PDZ_canonical"/>
    <property type="match status" value="1"/>
</dbReference>
<dbReference type="EMBL" id="JTDF01022382">
    <property type="protein sequence ID" value="KAF8560584.1"/>
    <property type="molecule type" value="Genomic_DNA"/>
</dbReference>
<feature type="region of interest" description="Disordered" evidence="3">
    <location>
        <begin position="253"/>
        <end position="272"/>
    </location>
</feature>
<evidence type="ECO:0000256" key="2">
    <source>
        <dbReference type="ARBA" id="ARBA00023136"/>
    </source>
</evidence>
<feature type="region of interest" description="Disordered" evidence="3">
    <location>
        <begin position="308"/>
        <end position="382"/>
    </location>
</feature>
<sequence>SYPDVFILKLDIPLVLTTISRLGACEAEKIGQSTAHIATTTCSPKAVGAITDTPRDVVASVASGNAVVSASGTSAVSRHMRLGVSVRETYSSRASKISQKIGGDTLLDKGGSLPLGRADELWSGADSIYGGVLVKGIIDGGAAHMDGRLRVGDELLEVNGVSLINASAPLALLRSLLRQLTSAARLESKTGGVHGGDEKNKDYAPVVELLVARQIRHRRSASGHTLASNSELWAEASSISTVMTTTTCLTAQPVRRHLDSEQSSSTDSPLLEKVDITENNGSGHALRIAADVHSPRFVEDGESDFVGLMTTSKSGRPSDTSQRAQHGSSGASIGRTAEVNDHHNQRQQLPPTPDPVHQLHQLPSREHQFSNTTLSKSHAKKT</sequence>
<proteinExistence type="predicted"/>
<feature type="non-terminal residue" evidence="5">
    <location>
        <position position="382"/>
    </location>
</feature>